<feature type="transmembrane region" description="Helical" evidence="8">
    <location>
        <begin position="431"/>
        <end position="453"/>
    </location>
</feature>
<evidence type="ECO:0000259" key="9">
    <source>
        <dbReference type="Pfam" id="PF01694"/>
    </source>
</evidence>
<evidence type="ECO:0000256" key="7">
    <source>
        <dbReference type="SAM" id="MobiDB-lite"/>
    </source>
</evidence>
<feature type="transmembrane region" description="Helical" evidence="8">
    <location>
        <begin position="323"/>
        <end position="342"/>
    </location>
</feature>
<keyword evidence="11" id="KW-1185">Reference proteome</keyword>
<keyword evidence="6 8" id="KW-0472">Membrane</keyword>
<dbReference type="PANTHER" id="PTHR43066">
    <property type="entry name" value="RHOMBOID-RELATED PROTEIN"/>
    <property type="match status" value="1"/>
</dbReference>
<accession>A0A4Q2RDX1</accession>
<evidence type="ECO:0000313" key="10">
    <source>
        <dbReference type="EMBL" id="RYB05652.1"/>
    </source>
</evidence>
<keyword evidence="5 8" id="KW-1133">Transmembrane helix</keyword>
<dbReference type="PANTHER" id="PTHR43066:SF26">
    <property type="entry name" value="RHOMBOID PROTEASE GLPG"/>
    <property type="match status" value="1"/>
</dbReference>
<keyword evidence="3" id="KW-0997">Cell inner membrane</keyword>
<dbReference type="Proteomes" id="UP000289411">
    <property type="component" value="Unassembled WGS sequence"/>
</dbReference>
<reference evidence="10 11" key="1">
    <citation type="submission" date="2018-09" db="EMBL/GenBank/DDBJ databases">
        <authorList>
            <person name="Grouzdev D.S."/>
            <person name="Krutkina M.S."/>
        </authorList>
    </citation>
    <scope>NUCLEOTIDE SEQUENCE [LARGE SCALE GENOMIC DNA]</scope>
    <source>
        <strain evidence="10 11">RmlP001</strain>
    </source>
</reference>
<keyword evidence="10" id="KW-0645">Protease</keyword>
<comment type="caution">
    <text evidence="10">The sequence shown here is derived from an EMBL/GenBank/DDBJ whole genome shotgun (WGS) entry which is preliminary data.</text>
</comment>
<dbReference type="EMBL" id="QYBC01000006">
    <property type="protein sequence ID" value="RYB05652.1"/>
    <property type="molecule type" value="Genomic_DNA"/>
</dbReference>
<evidence type="ECO:0000313" key="11">
    <source>
        <dbReference type="Proteomes" id="UP000289411"/>
    </source>
</evidence>
<feature type="region of interest" description="Disordered" evidence="7">
    <location>
        <begin position="1"/>
        <end position="50"/>
    </location>
</feature>
<proteinExistence type="predicted"/>
<evidence type="ECO:0000256" key="1">
    <source>
        <dbReference type="ARBA" id="ARBA00004141"/>
    </source>
</evidence>
<keyword evidence="4 8" id="KW-0812">Transmembrane</keyword>
<feature type="transmembrane region" description="Helical" evidence="8">
    <location>
        <begin position="349"/>
        <end position="367"/>
    </location>
</feature>
<feature type="compositionally biased region" description="Basic and acidic residues" evidence="7">
    <location>
        <begin position="196"/>
        <end position="211"/>
    </location>
</feature>
<sequence length="502" mass="52989">MSDGGQRSQDAGVGAAVVAQRQEQEFEVDGVRTRRTAARPGDERHPVVQHPVEQRVQGRAVFRLQNAVQGRAAQVPAEERVEPCAGEAEPDVPPQHARAGHFEDERVGQDVPDGRGIDVGALRRGPARAESVPVGMQALADVMFHSGLRAPRPRARCRLSAHPGGHRAQLSVRQHEACRGCPAGVACRGSPAVEGLRDAGRRHRGTSDVLDRSAAPEGTAPPRQPILNIPGAVLATLLVLLAIHAGRLAIPDAWDDLLFKKLAFVPGRLTYLVAPDRVVDSVVRLAGEGPEAYRQAQIGRILIGDGSPQPWTLLSYGLLHADWAHIGLNAIWLLAFGTPVARRFGAGRFFAVLATTTVAGALAQWAAHPLDVAPVIGASAAVSGCMGATLRFMFQPQVPMAAIIDAAGEGRRQAFLQPARSLRGLLADRRATTFMVAWFVTNLLFGLGSGSLGLASGPIAWEAHIGGFVAGLALFRLFDPVPAEAEAALDPAPPPAGPEGPA</sequence>
<feature type="region of interest" description="Disordered" evidence="7">
    <location>
        <begin position="196"/>
        <end position="223"/>
    </location>
</feature>
<keyword evidence="10" id="KW-0378">Hydrolase</keyword>
<dbReference type="Pfam" id="PF01694">
    <property type="entry name" value="Rhomboid"/>
    <property type="match status" value="1"/>
</dbReference>
<evidence type="ECO:0000256" key="4">
    <source>
        <dbReference type="ARBA" id="ARBA00022692"/>
    </source>
</evidence>
<dbReference type="GO" id="GO:0006508">
    <property type="term" value="P:proteolysis"/>
    <property type="evidence" value="ECO:0007669"/>
    <property type="project" value="UniProtKB-KW"/>
</dbReference>
<dbReference type="GO" id="GO:0016020">
    <property type="term" value="C:membrane"/>
    <property type="evidence" value="ECO:0007669"/>
    <property type="project" value="UniProtKB-SubCell"/>
</dbReference>
<name>A0A4Q2RDX1_9HYPH</name>
<reference evidence="10 11" key="2">
    <citation type="submission" date="2019-02" db="EMBL/GenBank/DDBJ databases">
        <title>'Lichenibacterium ramalinii' gen. nov. sp. nov., 'Lichenibacterium minor' gen. nov. sp. nov.</title>
        <authorList>
            <person name="Pankratov T."/>
        </authorList>
    </citation>
    <scope>NUCLEOTIDE SEQUENCE [LARGE SCALE GENOMIC DNA]</scope>
    <source>
        <strain evidence="10 11">RmlP001</strain>
    </source>
</reference>
<dbReference type="Gene3D" id="1.20.1540.10">
    <property type="entry name" value="Rhomboid-like"/>
    <property type="match status" value="1"/>
</dbReference>
<evidence type="ECO:0000256" key="2">
    <source>
        <dbReference type="ARBA" id="ARBA00022475"/>
    </source>
</evidence>
<gene>
    <name evidence="10" type="ORF">D3272_08625</name>
</gene>
<feature type="transmembrane region" description="Helical" evidence="8">
    <location>
        <begin position="231"/>
        <end position="250"/>
    </location>
</feature>
<feature type="domain" description="Peptidase S54 rhomboid" evidence="9">
    <location>
        <begin position="309"/>
        <end position="475"/>
    </location>
</feature>
<organism evidence="10 11">
    <name type="scientific">Lichenibacterium ramalinae</name>
    <dbReference type="NCBI Taxonomy" id="2316527"/>
    <lineage>
        <taxon>Bacteria</taxon>
        <taxon>Pseudomonadati</taxon>
        <taxon>Pseudomonadota</taxon>
        <taxon>Alphaproteobacteria</taxon>
        <taxon>Hyphomicrobiales</taxon>
        <taxon>Lichenihabitantaceae</taxon>
        <taxon>Lichenibacterium</taxon>
    </lineage>
</organism>
<comment type="subcellular location">
    <subcellularLocation>
        <location evidence="1">Membrane</location>
        <topology evidence="1">Multi-pass membrane protein</topology>
    </subcellularLocation>
</comment>
<evidence type="ECO:0000256" key="8">
    <source>
        <dbReference type="SAM" id="Phobius"/>
    </source>
</evidence>
<evidence type="ECO:0000256" key="3">
    <source>
        <dbReference type="ARBA" id="ARBA00022519"/>
    </source>
</evidence>
<feature type="transmembrane region" description="Helical" evidence="8">
    <location>
        <begin position="373"/>
        <end position="394"/>
    </location>
</feature>
<dbReference type="AlphaFoldDB" id="A0A4Q2RDX1"/>
<protein>
    <submittedName>
        <fullName evidence="10">Rhomboid family intramembrane serine protease</fullName>
    </submittedName>
</protein>
<keyword evidence="2" id="KW-1003">Cell membrane</keyword>
<evidence type="ECO:0000256" key="5">
    <source>
        <dbReference type="ARBA" id="ARBA00022989"/>
    </source>
</evidence>
<dbReference type="InterPro" id="IPR022764">
    <property type="entry name" value="Peptidase_S54_rhomboid_dom"/>
</dbReference>
<dbReference type="SUPFAM" id="SSF144091">
    <property type="entry name" value="Rhomboid-like"/>
    <property type="match status" value="1"/>
</dbReference>
<dbReference type="InterPro" id="IPR035952">
    <property type="entry name" value="Rhomboid-like_sf"/>
</dbReference>
<evidence type="ECO:0000256" key="6">
    <source>
        <dbReference type="ARBA" id="ARBA00023136"/>
    </source>
</evidence>
<dbReference type="GO" id="GO:0004252">
    <property type="term" value="F:serine-type endopeptidase activity"/>
    <property type="evidence" value="ECO:0007669"/>
    <property type="project" value="InterPro"/>
</dbReference>